<organism evidence="14 15">
    <name type="scientific">Argiope bruennichi</name>
    <name type="common">Wasp spider</name>
    <name type="synonym">Aranea bruennichi</name>
    <dbReference type="NCBI Taxonomy" id="94029"/>
    <lineage>
        <taxon>Eukaryota</taxon>
        <taxon>Metazoa</taxon>
        <taxon>Ecdysozoa</taxon>
        <taxon>Arthropoda</taxon>
        <taxon>Chelicerata</taxon>
        <taxon>Arachnida</taxon>
        <taxon>Araneae</taxon>
        <taxon>Araneomorphae</taxon>
        <taxon>Entelegynae</taxon>
        <taxon>Araneoidea</taxon>
        <taxon>Araneidae</taxon>
        <taxon>Argiope</taxon>
    </lineage>
</organism>
<comment type="similarity">
    <text evidence="3 13">Belongs to the class VI-like SAM-binding methyltransferase superfamily. Isoprenylcysteine carboxyl methyltransferase family.</text>
</comment>
<name>A0A8T0FNC7_ARGBR</name>
<evidence type="ECO:0000256" key="1">
    <source>
        <dbReference type="ARBA" id="ARBA00001450"/>
    </source>
</evidence>
<feature type="transmembrane region" description="Helical" evidence="13">
    <location>
        <begin position="264"/>
        <end position="283"/>
    </location>
</feature>
<dbReference type="InterPro" id="IPR025770">
    <property type="entry name" value="PPMT_MeTrfase"/>
</dbReference>
<comment type="catalytic activity">
    <reaction evidence="1 13">
        <text>[protein]-C-terminal S-[(2E,6E)-farnesyl]-L-cysteine + S-adenosyl-L-methionine = [protein]-C-terminal S-[(2E,6E)-farnesyl]-L-cysteine methyl ester + S-adenosyl-L-homocysteine</text>
        <dbReference type="Rhea" id="RHEA:21672"/>
        <dbReference type="Rhea" id="RHEA-COMP:12125"/>
        <dbReference type="Rhea" id="RHEA-COMP:12126"/>
        <dbReference type="ChEBI" id="CHEBI:57856"/>
        <dbReference type="ChEBI" id="CHEBI:59789"/>
        <dbReference type="ChEBI" id="CHEBI:90510"/>
        <dbReference type="ChEBI" id="CHEBI:90511"/>
        <dbReference type="EC" id="2.1.1.100"/>
    </reaction>
</comment>
<feature type="transmembrane region" description="Helical" evidence="13">
    <location>
        <begin position="295"/>
        <end position="318"/>
    </location>
</feature>
<keyword evidence="7 13" id="KW-0949">S-adenosyl-L-methionine</keyword>
<feature type="transmembrane region" description="Helical" evidence="13">
    <location>
        <begin position="30"/>
        <end position="52"/>
    </location>
</feature>
<keyword evidence="9 13" id="KW-1133">Transmembrane helix</keyword>
<dbReference type="EC" id="2.1.1.100" evidence="4 13"/>
<dbReference type="Pfam" id="PF04140">
    <property type="entry name" value="ICMT"/>
    <property type="match status" value="1"/>
</dbReference>
<reference evidence="14" key="2">
    <citation type="submission" date="2020-06" db="EMBL/GenBank/DDBJ databases">
        <authorList>
            <person name="Sheffer M."/>
        </authorList>
    </citation>
    <scope>NUCLEOTIDE SEQUENCE</scope>
</reference>
<evidence type="ECO:0000256" key="10">
    <source>
        <dbReference type="ARBA" id="ARBA00023136"/>
    </source>
</evidence>
<comment type="function">
    <text evidence="11">Catalyzes the post-translational methylation of isoprenylated C-terminal cysteine residues.</text>
</comment>
<keyword evidence="13" id="KW-0256">Endoplasmic reticulum</keyword>
<keyword evidence="8 13" id="KW-0812">Transmembrane</keyword>
<keyword evidence="5 13" id="KW-0489">Methyltransferase</keyword>
<evidence type="ECO:0000256" key="2">
    <source>
        <dbReference type="ARBA" id="ARBA00004141"/>
    </source>
</evidence>
<evidence type="ECO:0000256" key="3">
    <source>
        <dbReference type="ARBA" id="ARBA00009140"/>
    </source>
</evidence>
<dbReference type="PROSITE" id="PS51564">
    <property type="entry name" value="SAM_ICMT"/>
    <property type="match status" value="1"/>
</dbReference>
<evidence type="ECO:0000256" key="12">
    <source>
        <dbReference type="ARBA" id="ARBA00023656"/>
    </source>
</evidence>
<protein>
    <recommendedName>
        <fullName evidence="12 13">Protein-S-isoprenylcysteine O-methyltransferase</fullName>
        <ecNumber evidence="4 13">2.1.1.100</ecNumber>
    </recommendedName>
</protein>
<evidence type="ECO:0000256" key="11">
    <source>
        <dbReference type="ARBA" id="ARBA00023572"/>
    </source>
</evidence>
<evidence type="ECO:0000313" key="15">
    <source>
        <dbReference type="Proteomes" id="UP000807504"/>
    </source>
</evidence>
<reference evidence="14" key="1">
    <citation type="journal article" date="2020" name="bioRxiv">
        <title>Chromosome-level reference genome of the European wasp spider Argiope bruennichi: a resource for studies on range expansion and evolutionary adaptation.</title>
        <authorList>
            <person name="Sheffer M.M."/>
            <person name="Hoppe A."/>
            <person name="Krehenwinkel H."/>
            <person name="Uhl G."/>
            <person name="Kuss A.W."/>
            <person name="Jensen L."/>
            <person name="Jensen C."/>
            <person name="Gillespie R.G."/>
            <person name="Hoff K.J."/>
            <person name="Prost S."/>
        </authorList>
    </citation>
    <scope>NUCLEOTIDE SEQUENCE</scope>
</reference>
<feature type="transmembrane region" description="Helical" evidence="13">
    <location>
        <begin position="509"/>
        <end position="532"/>
    </location>
</feature>
<dbReference type="GO" id="GO:0004671">
    <property type="term" value="F:protein C-terminal S-isoprenylcysteine carboxyl O-methyltransferase activity"/>
    <property type="evidence" value="ECO:0007669"/>
    <property type="project" value="UniProtKB-EC"/>
</dbReference>
<evidence type="ECO:0000313" key="14">
    <source>
        <dbReference type="EMBL" id="KAF8792052.1"/>
    </source>
</evidence>
<comment type="caution">
    <text evidence="14">The sequence shown here is derived from an EMBL/GenBank/DDBJ whole genome shotgun (WGS) entry which is preliminary data.</text>
</comment>
<dbReference type="AlphaFoldDB" id="A0A8T0FNC7"/>
<evidence type="ECO:0000256" key="4">
    <source>
        <dbReference type="ARBA" id="ARBA00012151"/>
    </source>
</evidence>
<dbReference type="GO" id="GO:0032259">
    <property type="term" value="P:methylation"/>
    <property type="evidence" value="ECO:0007669"/>
    <property type="project" value="UniProtKB-KW"/>
</dbReference>
<feature type="transmembrane region" description="Helical" evidence="13">
    <location>
        <begin position="64"/>
        <end position="84"/>
    </location>
</feature>
<dbReference type="EMBL" id="JABXBU010000003">
    <property type="protein sequence ID" value="KAF8792052.1"/>
    <property type="molecule type" value="Genomic_DNA"/>
</dbReference>
<evidence type="ECO:0000256" key="8">
    <source>
        <dbReference type="ARBA" id="ARBA00022692"/>
    </source>
</evidence>
<evidence type="ECO:0000256" key="9">
    <source>
        <dbReference type="ARBA" id="ARBA00022989"/>
    </source>
</evidence>
<comment type="subcellular location">
    <subcellularLocation>
        <location evidence="13">Endoplasmic reticulum membrane</location>
        <topology evidence="13">Multi-pass membrane protein</topology>
    </subcellularLocation>
    <subcellularLocation>
        <location evidence="2">Membrane</location>
        <topology evidence="2">Multi-pass membrane protein</topology>
    </subcellularLocation>
</comment>
<keyword evidence="15" id="KW-1185">Reference proteome</keyword>
<keyword evidence="10 13" id="KW-0472">Membrane</keyword>
<dbReference type="PANTHER" id="PTHR12714">
    <property type="entry name" value="PROTEIN-S ISOPRENYLCYSTEINE O-METHYLTRANSFERASE"/>
    <property type="match status" value="1"/>
</dbReference>
<proteinExistence type="inferred from homology"/>
<dbReference type="Gene3D" id="1.20.120.1630">
    <property type="match status" value="1"/>
</dbReference>
<feature type="transmembrane region" description="Helical" evidence="13">
    <location>
        <begin position="378"/>
        <end position="398"/>
    </location>
</feature>
<accession>A0A8T0FNC7</accession>
<dbReference type="PANTHER" id="PTHR12714:SF9">
    <property type="entry name" value="PROTEIN-S-ISOPRENYLCYSTEINE O-METHYLTRANSFERASE"/>
    <property type="match status" value="1"/>
</dbReference>
<gene>
    <name evidence="14" type="ORF">HNY73_003700</name>
</gene>
<sequence length="577" mass="66434">MIIQEMPDYGKLTKIYLSFRKCVLEIDRQLSCMVFWTFLANVYVLYLGMIAIIGEGATHIAKRISTFFSLAYSTFMFIITCLYANRISSSAAAIAEEANTLEENPRNSSVIHNRYLHIVNQDIYMTMGGFLPLKKNLILVSIGTMITYSEFRTHVHALFSCVCGLTEYRLLLASVAEEVHSLEENSRGSPEMHIHYLYLANRDVHLTVWGLFPSQEKFLFSALGNMITYTMLKLMMVQSKPDYIYLTEMYRSLRKLVSDIDGQLSSVVVWSCLSNVFSLYFAIAELTQKELIPILPTISLNCVVVFSTLMFSLMCFWADKVSRSAASIAREAYWLPENTILSPVAHIRYLLVLSQDVYLTAWGFLPLKKGLGILITRLASYSWCIFGFYMALLSFFHFSEYLTTAIINPKSLSLDSFLLNHSKEYGIAALCSWLEFFVECYFFPHWKELSWCTCFGLFLCIVGELVRKGAMFTAGTNFNHIIQSHREEGHVLVSHGLYAWCRHPSYVGWFWWSIGTQIVLCNPICTVVYAVASWRFFKQRVVEEEITLLNFFGEDYVNYQRRVPTGLPWIQGYRLEL</sequence>
<evidence type="ECO:0000256" key="7">
    <source>
        <dbReference type="ARBA" id="ARBA00022691"/>
    </source>
</evidence>
<evidence type="ECO:0000256" key="6">
    <source>
        <dbReference type="ARBA" id="ARBA00022679"/>
    </source>
</evidence>
<keyword evidence="6" id="KW-0808">Transferase</keyword>
<evidence type="ECO:0000256" key="5">
    <source>
        <dbReference type="ARBA" id="ARBA00022603"/>
    </source>
</evidence>
<dbReference type="Proteomes" id="UP000807504">
    <property type="component" value="Unassembled WGS sequence"/>
</dbReference>
<dbReference type="GO" id="GO:0005789">
    <property type="term" value="C:endoplasmic reticulum membrane"/>
    <property type="evidence" value="ECO:0007669"/>
    <property type="project" value="UniProtKB-SubCell"/>
</dbReference>
<dbReference type="InterPro" id="IPR007269">
    <property type="entry name" value="ICMT_MeTrfase"/>
</dbReference>
<evidence type="ECO:0000256" key="13">
    <source>
        <dbReference type="RuleBase" id="RU362022"/>
    </source>
</evidence>